<dbReference type="EMBL" id="CH964291">
    <property type="protein sequence ID" value="EDW86478.1"/>
    <property type="molecule type" value="Genomic_DNA"/>
</dbReference>
<dbReference type="InterPro" id="IPR050590">
    <property type="entry name" value="Exosome_comp_Rrp42_subfam"/>
</dbReference>
<dbReference type="Proteomes" id="UP000007798">
    <property type="component" value="Unassembled WGS sequence"/>
</dbReference>
<dbReference type="AlphaFoldDB" id="B4NPN8"/>
<dbReference type="FunFam" id="3.30.230.70:FF:000040">
    <property type="entry name" value="EXOSome (Multiexonuclease complex) component"/>
    <property type="match status" value="1"/>
</dbReference>
<evidence type="ECO:0000256" key="3">
    <source>
        <dbReference type="ARBA" id="ARBA00006678"/>
    </source>
</evidence>
<dbReference type="GO" id="GO:0000177">
    <property type="term" value="C:cytoplasmic exosome (RNase complex)"/>
    <property type="evidence" value="ECO:0007669"/>
    <property type="project" value="TreeGrafter"/>
</dbReference>
<dbReference type="PANTHER" id="PTHR11097">
    <property type="entry name" value="EXOSOME COMPLEX EXONUCLEASE RIBOSOMAL RNA PROCESSING PROTEIN"/>
    <property type="match status" value="1"/>
</dbReference>
<dbReference type="OMA" id="VCSIQKA"/>
<dbReference type="GO" id="GO:0035925">
    <property type="term" value="F:mRNA 3'-UTR AU-rich region binding"/>
    <property type="evidence" value="ECO:0007669"/>
    <property type="project" value="TreeGrafter"/>
</dbReference>
<dbReference type="InterPro" id="IPR027408">
    <property type="entry name" value="PNPase/RNase_PH_dom_sf"/>
</dbReference>
<dbReference type="GO" id="GO:0000176">
    <property type="term" value="C:nuclear exosome (RNase complex)"/>
    <property type="evidence" value="ECO:0007669"/>
    <property type="project" value="TreeGrafter"/>
</dbReference>
<keyword evidence="6" id="KW-0694">RNA-binding</keyword>
<evidence type="ECO:0000256" key="5">
    <source>
        <dbReference type="ARBA" id="ARBA00022490"/>
    </source>
</evidence>
<dbReference type="GO" id="GO:0034475">
    <property type="term" value="P:U4 snRNA 3'-end processing"/>
    <property type="evidence" value="ECO:0007669"/>
    <property type="project" value="TreeGrafter"/>
</dbReference>
<evidence type="ECO:0000256" key="6">
    <source>
        <dbReference type="ARBA" id="ARBA00022884"/>
    </source>
</evidence>
<dbReference type="InParanoid" id="B4NPN8"/>
<dbReference type="FunCoup" id="B4NPN8">
    <property type="interactions" value="1511"/>
</dbReference>
<dbReference type="eggNOG" id="KOG1614">
    <property type="taxonomic scope" value="Eukaryota"/>
</dbReference>
<feature type="domain" description="Exoribonuclease phosphorolytic" evidence="9">
    <location>
        <begin position="37"/>
        <end position="169"/>
    </location>
</feature>
<dbReference type="InterPro" id="IPR036345">
    <property type="entry name" value="ExoRNase_PH_dom2_sf"/>
</dbReference>
<feature type="compositionally biased region" description="Polar residues" evidence="8">
    <location>
        <begin position="369"/>
        <end position="379"/>
    </location>
</feature>
<evidence type="ECO:0000256" key="1">
    <source>
        <dbReference type="ARBA" id="ARBA00004123"/>
    </source>
</evidence>
<evidence type="ECO:0000256" key="7">
    <source>
        <dbReference type="ARBA" id="ARBA00032660"/>
    </source>
</evidence>
<evidence type="ECO:0000313" key="10">
    <source>
        <dbReference type="EMBL" id="EDW86478.1"/>
    </source>
</evidence>
<dbReference type="PANTHER" id="PTHR11097:SF14">
    <property type="entry name" value="EXOSOME COMPLEX COMPONENT RRP45"/>
    <property type="match status" value="1"/>
</dbReference>
<dbReference type="SUPFAM" id="SSF55666">
    <property type="entry name" value="Ribonuclease PH domain 2-like"/>
    <property type="match status" value="1"/>
</dbReference>
<comment type="subcellular location">
    <subcellularLocation>
        <location evidence="2">Cytoplasm</location>
    </subcellularLocation>
    <subcellularLocation>
        <location evidence="1">Nucleus</location>
    </subcellularLocation>
</comment>
<dbReference type="GO" id="GO:0016075">
    <property type="term" value="P:rRNA catabolic process"/>
    <property type="evidence" value="ECO:0007669"/>
    <property type="project" value="TreeGrafter"/>
</dbReference>
<dbReference type="InterPro" id="IPR020568">
    <property type="entry name" value="Ribosomal_Su5_D2-typ_SF"/>
</dbReference>
<dbReference type="OrthoDB" id="10264038at2759"/>
<name>B4NPN8_DROWI</name>
<dbReference type="GO" id="GO:0000467">
    <property type="term" value="P:exonucleolytic trimming to generate mature 3'-end of 5.8S rRNA from tricistronic rRNA transcript (SSU-rRNA, 5.8S rRNA, LSU-rRNA)"/>
    <property type="evidence" value="ECO:0007669"/>
    <property type="project" value="TreeGrafter"/>
</dbReference>
<accession>B4NPN8</accession>
<dbReference type="GO" id="GO:0034473">
    <property type="term" value="P:U1 snRNA 3'-end processing"/>
    <property type="evidence" value="ECO:0007669"/>
    <property type="project" value="TreeGrafter"/>
</dbReference>
<evidence type="ECO:0000313" key="11">
    <source>
        <dbReference type="Proteomes" id="UP000007798"/>
    </source>
</evidence>
<dbReference type="GO" id="GO:0034476">
    <property type="term" value="P:U5 snRNA 3'-end processing"/>
    <property type="evidence" value="ECO:0007669"/>
    <property type="project" value="TreeGrafter"/>
</dbReference>
<dbReference type="GO" id="GO:0071028">
    <property type="term" value="P:nuclear mRNA surveillance"/>
    <property type="evidence" value="ECO:0007669"/>
    <property type="project" value="TreeGrafter"/>
</dbReference>
<feature type="region of interest" description="Disordered" evidence="8">
    <location>
        <begin position="325"/>
        <end position="415"/>
    </location>
</feature>
<dbReference type="GO" id="GO:0071035">
    <property type="term" value="P:nuclear polyadenylation-dependent rRNA catabolic process"/>
    <property type="evidence" value="ECO:0007669"/>
    <property type="project" value="TreeGrafter"/>
</dbReference>
<dbReference type="Gene3D" id="3.30.230.70">
    <property type="entry name" value="GHMP Kinase, N-terminal domain"/>
    <property type="match status" value="1"/>
</dbReference>
<dbReference type="GO" id="GO:0071038">
    <property type="term" value="P:TRAMP-dependent tRNA surveillance pathway"/>
    <property type="evidence" value="ECO:0007669"/>
    <property type="project" value="TreeGrafter"/>
</dbReference>
<protein>
    <recommendedName>
        <fullName evidence="4">Exosome complex component RRP45</fullName>
    </recommendedName>
    <alternativeName>
        <fullName evidence="7">Exosome component 9</fullName>
    </alternativeName>
</protein>
<dbReference type="KEGG" id="dwi:6653111"/>
<dbReference type="HOGENOM" id="CLU_038194_7_0_1"/>
<sequence length="415" mass="46321">MFMNSNLFEPGKSKLERNFIQSAAKQNTRLDGRKSGDFRDVKLTFGADWGTVIVAIGDTKVLAQVSCDIGTPSSARPNEGTLHLNVSLGGVAYLNESQTTHDQRFLTLNSLLERTFRNSRSLDLESLCVAAEQHVWCVRVDITVLNHDGNLYDASTVAALAALMHFRRPDVTFLDEEIRIYSDKERELIPLLFLHYPVSVTYCLYKSNSHYPYVDPILLEENAADSIIVLSFNSYNELCSLNAGGSTPTKAGIIMQCARNAAKRSKSLVDFLKKALLLDEQRRNNKEPIMEGLVSLLTNKSQTISYNHLMKEDVSDIVMREKQEIPEKVKTEDKPVAVDAEPHKKPSKATPAPINDSAWLPRDKEASPTVVTSSAPTKTNRNKSQRGAGQQKSTQKHSKQQNQSDSEEETKPVIK</sequence>
<keyword evidence="11" id="KW-1185">Reference proteome</keyword>
<evidence type="ECO:0000256" key="8">
    <source>
        <dbReference type="SAM" id="MobiDB-lite"/>
    </source>
</evidence>
<proteinExistence type="inferred from homology"/>
<gene>
    <name evidence="10" type="primary">Dwil\GK14785</name>
    <name evidence="10" type="ORF">Dwil_GK14785</name>
</gene>
<dbReference type="InterPro" id="IPR033100">
    <property type="entry name" value="Rrp45"/>
</dbReference>
<evidence type="ECO:0000259" key="9">
    <source>
        <dbReference type="Pfam" id="PF01138"/>
    </source>
</evidence>
<keyword evidence="5" id="KW-0963">Cytoplasm</keyword>
<feature type="compositionally biased region" description="Basic and acidic residues" evidence="8">
    <location>
        <begin position="325"/>
        <end position="344"/>
    </location>
</feature>
<organism evidence="10 11">
    <name type="scientific">Drosophila willistoni</name>
    <name type="common">Fruit fly</name>
    <dbReference type="NCBI Taxonomy" id="7260"/>
    <lineage>
        <taxon>Eukaryota</taxon>
        <taxon>Metazoa</taxon>
        <taxon>Ecdysozoa</taxon>
        <taxon>Arthropoda</taxon>
        <taxon>Hexapoda</taxon>
        <taxon>Insecta</taxon>
        <taxon>Pterygota</taxon>
        <taxon>Neoptera</taxon>
        <taxon>Endopterygota</taxon>
        <taxon>Diptera</taxon>
        <taxon>Brachycera</taxon>
        <taxon>Muscomorpha</taxon>
        <taxon>Ephydroidea</taxon>
        <taxon>Drosophilidae</taxon>
        <taxon>Drosophila</taxon>
        <taxon>Sophophora</taxon>
    </lineage>
</organism>
<dbReference type="Pfam" id="PF01138">
    <property type="entry name" value="RNase_PH"/>
    <property type="match status" value="1"/>
</dbReference>
<dbReference type="STRING" id="7260.B4NPN8"/>
<dbReference type="InterPro" id="IPR001247">
    <property type="entry name" value="ExoRNase_PH_dom1"/>
</dbReference>
<reference evidence="10 11" key="1">
    <citation type="journal article" date="2007" name="Nature">
        <title>Evolution of genes and genomes on the Drosophila phylogeny.</title>
        <authorList>
            <consortium name="Drosophila 12 Genomes Consortium"/>
            <person name="Clark A.G."/>
            <person name="Eisen M.B."/>
            <person name="Smith D.R."/>
            <person name="Bergman C.M."/>
            <person name="Oliver B."/>
            <person name="Markow T.A."/>
            <person name="Kaufman T.C."/>
            <person name="Kellis M."/>
            <person name="Gelbart W."/>
            <person name="Iyer V.N."/>
            <person name="Pollard D.A."/>
            <person name="Sackton T.B."/>
            <person name="Larracuente A.M."/>
            <person name="Singh N.D."/>
            <person name="Abad J.P."/>
            <person name="Abt D.N."/>
            <person name="Adryan B."/>
            <person name="Aguade M."/>
            <person name="Akashi H."/>
            <person name="Anderson W.W."/>
            <person name="Aquadro C.F."/>
            <person name="Ardell D.H."/>
            <person name="Arguello R."/>
            <person name="Artieri C.G."/>
            <person name="Barbash D.A."/>
            <person name="Barker D."/>
            <person name="Barsanti P."/>
            <person name="Batterham P."/>
            <person name="Batzoglou S."/>
            <person name="Begun D."/>
            <person name="Bhutkar A."/>
            <person name="Blanco E."/>
            <person name="Bosak S.A."/>
            <person name="Bradley R.K."/>
            <person name="Brand A.D."/>
            <person name="Brent M.R."/>
            <person name="Brooks A.N."/>
            <person name="Brown R.H."/>
            <person name="Butlin R.K."/>
            <person name="Caggese C."/>
            <person name="Calvi B.R."/>
            <person name="Bernardo de Carvalho A."/>
            <person name="Caspi A."/>
            <person name="Castrezana S."/>
            <person name="Celniker S.E."/>
            <person name="Chang J.L."/>
            <person name="Chapple C."/>
            <person name="Chatterji S."/>
            <person name="Chinwalla A."/>
            <person name="Civetta A."/>
            <person name="Clifton S.W."/>
            <person name="Comeron J.M."/>
            <person name="Costello J.C."/>
            <person name="Coyne J.A."/>
            <person name="Daub J."/>
            <person name="David R.G."/>
            <person name="Delcher A.L."/>
            <person name="Delehaunty K."/>
            <person name="Do C.B."/>
            <person name="Ebling H."/>
            <person name="Edwards K."/>
            <person name="Eickbush T."/>
            <person name="Evans J.D."/>
            <person name="Filipski A."/>
            <person name="Findeiss S."/>
            <person name="Freyhult E."/>
            <person name="Fulton L."/>
            <person name="Fulton R."/>
            <person name="Garcia A.C."/>
            <person name="Gardiner A."/>
            <person name="Garfield D.A."/>
            <person name="Garvin B.E."/>
            <person name="Gibson G."/>
            <person name="Gilbert D."/>
            <person name="Gnerre S."/>
            <person name="Godfrey J."/>
            <person name="Good R."/>
            <person name="Gotea V."/>
            <person name="Gravely B."/>
            <person name="Greenberg A.J."/>
            <person name="Griffiths-Jones S."/>
            <person name="Gross S."/>
            <person name="Guigo R."/>
            <person name="Gustafson E.A."/>
            <person name="Haerty W."/>
            <person name="Hahn M.W."/>
            <person name="Halligan D.L."/>
            <person name="Halpern A.L."/>
            <person name="Halter G.M."/>
            <person name="Han M.V."/>
            <person name="Heger A."/>
            <person name="Hillier L."/>
            <person name="Hinrichs A.S."/>
            <person name="Holmes I."/>
            <person name="Hoskins R.A."/>
            <person name="Hubisz M.J."/>
            <person name="Hultmark D."/>
            <person name="Huntley M.A."/>
            <person name="Jaffe D.B."/>
            <person name="Jagadeeshan S."/>
            <person name="Jeck W.R."/>
            <person name="Johnson J."/>
            <person name="Jones C.D."/>
            <person name="Jordan W.C."/>
            <person name="Karpen G.H."/>
            <person name="Kataoka E."/>
            <person name="Keightley P.D."/>
            <person name="Kheradpour P."/>
            <person name="Kirkness E.F."/>
            <person name="Koerich L.B."/>
            <person name="Kristiansen K."/>
            <person name="Kudrna D."/>
            <person name="Kulathinal R.J."/>
            <person name="Kumar S."/>
            <person name="Kwok R."/>
            <person name="Lander E."/>
            <person name="Langley C.H."/>
            <person name="Lapoint R."/>
            <person name="Lazzaro B.P."/>
            <person name="Lee S.J."/>
            <person name="Levesque L."/>
            <person name="Li R."/>
            <person name="Lin C.F."/>
            <person name="Lin M.F."/>
            <person name="Lindblad-Toh K."/>
            <person name="Llopart A."/>
            <person name="Long M."/>
            <person name="Low L."/>
            <person name="Lozovsky E."/>
            <person name="Lu J."/>
            <person name="Luo M."/>
            <person name="Machado C.A."/>
            <person name="Makalowski W."/>
            <person name="Marzo M."/>
            <person name="Matsuda M."/>
            <person name="Matzkin L."/>
            <person name="McAllister B."/>
            <person name="McBride C.S."/>
            <person name="McKernan B."/>
            <person name="McKernan K."/>
            <person name="Mendez-Lago M."/>
            <person name="Minx P."/>
            <person name="Mollenhauer M.U."/>
            <person name="Montooth K."/>
            <person name="Mount S.M."/>
            <person name="Mu X."/>
            <person name="Myers E."/>
            <person name="Negre B."/>
            <person name="Newfeld S."/>
            <person name="Nielsen R."/>
            <person name="Noor M.A."/>
            <person name="O'Grady P."/>
            <person name="Pachter L."/>
            <person name="Papaceit M."/>
            <person name="Parisi M.J."/>
            <person name="Parisi M."/>
            <person name="Parts L."/>
            <person name="Pedersen J.S."/>
            <person name="Pesole G."/>
            <person name="Phillippy A.M."/>
            <person name="Ponting C.P."/>
            <person name="Pop M."/>
            <person name="Porcelli D."/>
            <person name="Powell J.R."/>
            <person name="Prohaska S."/>
            <person name="Pruitt K."/>
            <person name="Puig M."/>
            <person name="Quesneville H."/>
            <person name="Ram K.R."/>
            <person name="Rand D."/>
            <person name="Rasmussen M.D."/>
            <person name="Reed L.K."/>
            <person name="Reenan R."/>
            <person name="Reily A."/>
            <person name="Remington K.A."/>
            <person name="Rieger T.T."/>
            <person name="Ritchie M.G."/>
            <person name="Robin C."/>
            <person name="Rogers Y.H."/>
            <person name="Rohde C."/>
            <person name="Rozas J."/>
            <person name="Rubenfield M.J."/>
            <person name="Ruiz A."/>
            <person name="Russo S."/>
            <person name="Salzberg S.L."/>
            <person name="Sanchez-Gracia A."/>
            <person name="Saranga D.J."/>
            <person name="Sato H."/>
            <person name="Schaeffer S.W."/>
            <person name="Schatz M.C."/>
            <person name="Schlenke T."/>
            <person name="Schwartz R."/>
            <person name="Segarra C."/>
            <person name="Singh R.S."/>
            <person name="Sirot L."/>
            <person name="Sirota M."/>
            <person name="Sisneros N.B."/>
            <person name="Smith C.D."/>
            <person name="Smith T.F."/>
            <person name="Spieth J."/>
            <person name="Stage D.E."/>
            <person name="Stark A."/>
            <person name="Stephan W."/>
            <person name="Strausberg R.L."/>
            <person name="Strempel S."/>
            <person name="Sturgill D."/>
            <person name="Sutton G."/>
            <person name="Sutton G.G."/>
            <person name="Tao W."/>
            <person name="Teichmann S."/>
            <person name="Tobari Y.N."/>
            <person name="Tomimura Y."/>
            <person name="Tsolas J.M."/>
            <person name="Valente V.L."/>
            <person name="Venter E."/>
            <person name="Venter J.C."/>
            <person name="Vicario S."/>
            <person name="Vieira F.G."/>
            <person name="Vilella A.J."/>
            <person name="Villasante A."/>
            <person name="Walenz B."/>
            <person name="Wang J."/>
            <person name="Wasserman M."/>
            <person name="Watts T."/>
            <person name="Wilson D."/>
            <person name="Wilson R.K."/>
            <person name="Wing R.A."/>
            <person name="Wolfner M.F."/>
            <person name="Wong A."/>
            <person name="Wong G.K."/>
            <person name="Wu C.I."/>
            <person name="Wu G."/>
            <person name="Yamamoto D."/>
            <person name="Yang H.P."/>
            <person name="Yang S.P."/>
            <person name="Yorke J.A."/>
            <person name="Yoshida K."/>
            <person name="Zdobnov E."/>
            <person name="Zhang P."/>
            <person name="Zhang Y."/>
            <person name="Zimin A.V."/>
            <person name="Baldwin J."/>
            <person name="Abdouelleil A."/>
            <person name="Abdulkadir J."/>
            <person name="Abebe A."/>
            <person name="Abera B."/>
            <person name="Abreu J."/>
            <person name="Acer S.C."/>
            <person name="Aftuck L."/>
            <person name="Alexander A."/>
            <person name="An P."/>
            <person name="Anderson E."/>
            <person name="Anderson S."/>
            <person name="Arachi H."/>
            <person name="Azer M."/>
            <person name="Bachantsang P."/>
            <person name="Barry A."/>
            <person name="Bayul T."/>
            <person name="Berlin A."/>
            <person name="Bessette D."/>
            <person name="Bloom T."/>
            <person name="Blye J."/>
            <person name="Boguslavskiy L."/>
            <person name="Bonnet C."/>
            <person name="Boukhgalter B."/>
            <person name="Bourzgui I."/>
            <person name="Brown A."/>
            <person name="Cahill P."/>
            <person name="Channer S."/>
            <person name="Cheshatsang Y."/>
            <person name="Chuda L."/>
            <person name="Citroen M."/>
            <person name="Collymore A."/>
            <person name="Cooke P."/>
            <person name="Costello M."/>
            <person name="D'Aco K."/>
            <person name="Daza R."/>
            <person name="De Haan G."/>
            <person name="DeGray S."/>
            <person name="DeMaso C."/>
            <person name="Dhargay N."/>
            <person name="Dooley K."/>
            <person name="Dooley E."/>
            <person name="Doricent M."/>
            <person name="Dorje P."/>
            <person name="Dorjee K."/>
            <person name="Dupes A."/>
            <person name="Elong R."/>
            <person name="Falk J."/>
            <person name="Farina A."/>
            <person name="Faro S."/>
            <person name="Ferguson D."/>
            <person name="Fisher S."/>
            <person name="Foley C.D."/>
            <person name="Franke A."/>
            <person name="Friedrich D."/>
            <person name="Gadbois L."/>
            <person name="Gearin G."/>
            <person name="Gearin C.R."/>
            <person name="Giannoukos G."/>
            <person name="Goode T."/>
            <person name="Graham J."/>
            <person name="Grandbois E."/>
            <person name="Grewal S."/>
            <person name="Gyaltsen K."/>
            <person name="Hafez N."/>
            <person name="Hagos B."/>
            <person name="Hall J."/>
            <person name="Henson C."/>
            <person name="Hollinger A."/>
            <person name="Honan T."/>
            <person name="Huard M.D."/>
            <person name="Hughes L."/>
            <person name="Hurhula B."/>
            <person name="Husby M.E."/>
            <person name="Kamat A."/>
            <person name="Kanga B."/>
            <person name="Kashin S."/>
            <person name="Khazanovich D."/>
            <person name="Kisner P."/>
            <person name="Lance K."/>
            <person name="Lara M."/>
            <person name="Lee W."/>
            <person name="Lennon N."/>
            <person name="Letendre F."/>
            <person name="LeVine R."/>
            <person name="Lipovsky A."/>
            <person name="Liu X."/>
            <person name="Liu J."/>
            <person name="Liu S."/>
            <person name="Lokyitsang T."/>
            <person name="Lokyitsang Y."/>
            <person name="Lubonja R."/>
            <person name="Lui A."/>
            <person name="MacDonald P."/>
            <person name="Magnisalis V."/>
            <person name="Maru K."/>
            <person name="Matthews C."/>
            <person name="McCusker W."/>
            <person name="McDonough S."/>
            <person name="Mehta T."/>
            <person name="Meldrim J."/>
            <person name="Meneus L."/>
            <person name="Mihai O."/>
            <person name="Mihalev A."/>
            <person name="Mihova T."/>
            <person name="Mittelman R."/>
            <person name="Mlenga V."/>
            <person name="Montmayeur A."/>
            <person name="Mulrain L."/>
            <person name="Navidi A."/>
            <person name="Naylor J."/>
            <person name="Negash T."/>
            <person name="Nguyen T."/>
            <person name="Nguyen N."/>
            <person name="Nicol R."/>
            <person name="Norbu C."/>
            <person name="Norbu N."/>
            <person name="Novod N."/>
            <person name="O'Neill B."/>
            <person name="Osman S."/>
            <person name="Markiewicz E."/>
            <person name="Oyono O.L."/>
            <person name="Patti C."/>
            <person name="Phunkhang P."/>
            <person name="Pierre F."/>
            <person name="Priest M."/>
            <person name="Raghuraman S."/>
            <person name="Rege F."/>
            <person name="Reyes R."/>
            <person name="Rise C."/>
            <person name="Rogov P."/>
            <person name="Ross K."/>
            <person name="Ryan E."/>
            <person name="Settipalli S."/>
            <person name="Shea T."/>
            <person name="Sherpa N."/>
            <person name="Shi L."/>
            <person name="Shih D."/>
            <person name="Sparrow T."/>
            <person name="Spaulding J."/>
            <person name="Stalker J."/>
            <person name="Stange-Thomann N."/>
            <person name="Stavropoulos S."/>
            <person name="Stone C."/>
            <person name="Strader C."/>
            <person name="Tesfaye S."/>
            <person name="Thomson T."/>
            <person name="Thoulutsang Y."/>
            <person name="Thoulutsang D."/>
            <person name="Topham K."/>
            <person name="Topping I."/>
            <person name="Tsamla T."/>
            <person name="Vassiliev H."/>
            <person name="Vo A."/>
            <person name="Wangchuk T."/>
            <person name="Wangdi T."/>
            <person name="Weiand M."/>
            <person name="Wilkinson J."/>
            <person name="Wilson A."/>
            <person name="Yadav S."/>
            <person name="Young G."/>
            <person name="Yu Q."/>
            <person name="Zembek L."/>
            <person name="Zhong D."/>
            <person name="Zimmer A."/>
            <person name="Zwirko Z."/>
            <person name="Jaffe D.B."/>
            <person name="Alvarez P."/>
            <person name="Brockman W."/>
            <person name="Butler J."/>
            <person name="Chin C."/>
            <person name="Gnerre S."/>
            <person name="Grabherr M."/>
            <person name="Kleber M."/>
            <person name="Mauceli E."/>
            <person name="MacCallum I."/>
        </authorList>
    </citation>
    <scope>NUCLEOTIDE SEQUENCE [LARGE SCALE GENOMIC DNA]</scope>
    <source>
        <strain evidence="11">Tucson 14030-0811.24</strain>
    </source>
</reference>
<evidence type="ECO:0000256" key="2">
    <source>
        <dbReference type="ARBA" id="ARBA00004496"/>
    </source>
</evidence>
<dbReference type="SUPFAM" id="SSF54211">
    <property type="entry name" value="Ribosomal protein S5 domain 2-like"/>
    <property type="match status" value="1"/>
</dbReference>
<dbReference type="CDD" id="cd11368">
    <property type="entry name" value="RNase_PH_RRP45"/>
    <property type="match status" value="1"/>
</dbReference>
<comment type="similarity">
    <text evidence="3">Belongs to the RNase PH family.</text>
</comment>
<dbReference type="PhylomeDB" id="B4NPN8"/>
<evidence type="ECO:0000256" key="4">
    <source>
        <dbReference type="ARBA" id="ARBA00019572"/>
    </source>
</evidence>